<dbReference type="Proteomes" id="UP000742631">
    <property type="component" value="Unassembled WGS sequence"/>
</dbReference>
<evidence type="ECO:0000313" key="9">
    <source>
        <dbReference type="EMBL" id="HJE22923.1"/>
    </source>
</evidence>
<dbReference type="InterPro" id="IPR036136">
    <property type="entry name" value="Nit/Sulf_reduc_fer-like_dom_sf"/>
</dbReference>
<dbReference type="InterPro" id="IPR051329">
    <property type="entry name" value="NIR_SIR_4Fe-4S"/>
</dbReference>
<evidence type="ECO:0000313" key="10">
    <source>
        <dbReference type="Proteomes" id="UP000742631"/>
    </source>
</evidence>
<feature type="domain" description="Nitrite/Sulfite reductase ferredoxin-like" evidence="8">
    <location>
        <begin position="27"/>
        <end position="92"/>
    </location>
</feature>
<reference evidence="9" key="1">
    <citation type="journal article" date="2021" name="PeerJ">
        <title>Extensive microbial diversity within the chicken gut microbiome revealed by metagenomics and culture.</title>
        <authorList>
            <person name="Gilroy R."/>
            <person name="Ravi A."/>
            <person name="Getino M."/>
            <person name="Pursley I."/>
            <person name="Horton D.L."/>
            <person name="Alikhan N.F."/>
            <person name="Baker D."/>
            <person name="Gharbi K."/>
            <person name="Hall N."/>
            <person name="Watson M."/>
            <person name="Adriaenssens E.M."/>
            <person name="Foster-Nyarko E."/>
            <person name="Jarju S."/>
            <person name="Secka A."/>
            <person name="Antonio M."/>
            <person name="Oren A."/>
            <person name="Chaudhuri R.R."/>
            <person name="La Ragione R."/>
            <person name="Hildebrand F."/>
            <person name="Pallen M.J."/>
        </authorList>
    </citation>
    <scope>NUCLEOTIDE SEQUENCE</scope>
    <source>
        <strain evidence="9">316</strain>
    </source>
</reference>
<evidence type="ECO:0000256" key="5">
    <source>
        <dbReference type="ARBA" id="ARBA00023004"/>
    </source>
</evidence>
<dbReference type="Gene3D" id="3.30.413.10">
    <property type="entry name" value="Sulfite Reductase Hemoprotein, domain 1"/>
    <property type="match status" value="2"/>
</dbReference>
<dbReference type="AlphaFoldDB" id="A0A921E0G5"/>
<keyword evidence="5" id="KW-0408">Iron</keyword>
<keyword evidence="6" id="KW-0411">Iron-sulfur</keyword>
<dbReference type="EMBL" id="DYYG01000013">
    <property type="protein sequence ID" value="HJE22923.1"/>
    <property type="molecule type" value="Genomic_DNA"/>
</dbReference>
<organism evidence="9 10">
    <name type="scientific">Methylorubrum populi</name>
    <dbReference type="NCBI Taxonomy" id="223967"/>
    <lineage>
        <taxon>Bacteria</taxon>
        <taxon>Pseudomonadati</taxon>
        <taxon>Pseudomonadota</taxon>
        <taxon>Alphaproteobacteria</taxon>
        <taxon>Hyphomicrobiales</taxon>
        <taxon>Methylobacteriaceae</taxon>
        <taxon>Methylorubrum</taxon>
    </lineage>
</organism>
<dbReference type="EC" id="1.14.13.83" evidence="9"/>
<evidence type="ECO:0000256" key="2">
    <source>
        <dbReference type="ARBA" id="ARBA00022617"/>
    </source>
</evidence>
<dbReference type="InterPro" id="IPR012798">
    <property type="entry name" value="Cbl_synth_CobG-like"/>
</dbReference>
<dbReference type="InterPro" id="IPR006066">
    <property type="entry name" value="NO2/SO3_Rdtase_FeS/sirohaem_BS"/>
</dbReference>
<dbReference type="GO" id="GO:0043818">
    <property type="term" value="F:precorrin-3B synthase activity"/>
    <property type="evidence" value="ECO:0007669"/>
    <property type="project" value="UniProtKB-EC"/>
</dbReference>
<evidence type="ECO:0000256" key="1">
    <source>
        <dbReference type="ARBA" id="ARBA00022485"/>
    </source>
</evidence>
<accession>A0A921E0G5</accession>
<protein>
    <submittedName>
        <fullName evidence="9">Precorrin-3B synthase</fullName>
        <ecNumber evidence="9">1.14.13.83</ecNumber>
    </submittedName>
</protein>
<dbReference type="GO" id="GO:0046872">
    <property type="term" value="F:metal ion binding"/>
    <property type="evidence" value="ECO:0007669"/>
    <property type="project" value="UniProtKB-KW"/>
</dbReference>
<dbReference type="NCBIfam" id="TIGR02435">
    <property type="entry name" value="CobG"/>
    <property type="match status" value="1"/>
</dbReference>
<dbReference type="InterPro" id="IPR045854">
    <property type="entry name" value="NO2/SO3_Rdtase_4Fe4S_sf"/>
</dbReference>
<proteinExistence type="predicted"/>
<gene>
    <name evidence="9" type="primary">cobG</name>
    <name evidence="9" type="ORF">K8W01_04625</name>
</gene>
<name>A0A921E0G5_9HYPH</name>
<evidence type="ECO:0000259" key="8">
    <source>
        <dbReference type="Pfam" id="PF03460"/>
    </source>
</evidence>
<dbReference type="PANTHER" id="PTHR32439:SF9">
    <property type="entry name" value="BLR3264 PROTEIN"/>
    <property type="match status" value="1"/>
</dbReference>
<feature type="region of interest" description="Disordered" evidence="7">
    <location>
        <begin position="1"/>
        <end position="24"/>
    </location>
</feature>
<dbReference type="GO" id="GO:0051539">
    <property type="term" value="F:4 iron, 4 sulfur cluster binding"/>
    <property type="evidence" value="ECO:0007669"/>
    <property type="project" value="UniProtKB-KW"/>
</dbReference>
<dbReference type="InterPro" id="IPR005117">
    <property type="entry name" value="NiRdtase/SiRdtase_haem-b_fer"/>
</dbReference>
<dbReference type="Pfam" id="PF03460">
    <property type="entry name" value="NIR_SIR_ferr"/>
    <property type="match status" value="1"/>
</dbReference>
<keyword evidence="3" id="KW-0479">Metal-binding</keyword>
<evidence type="ECO:0000256" key="7">
    <source>
        <dbReference type="SAM" id="MobiDB-lite"/>
    </source>
</evidence>
<keyword evidence="4 9" id="KW-0560">Oxidoreductase</keyword>
<dbReference type="PANTHER" id="PTHR32439">
    <property type="entry name" value="FERREDOXIN--NITRITE REDUCTASE, CHLOROPLASTIC"/>
    <property type="match status" value="1"/>
</dbReference>
<dbReference type="SUPFAM" id="SSF55124">
    <property type="entry name" value="Nitrite/Sulfite reductase N-terminal domain-like"/>
    <property type="match status" value="2"/>
</dbReference>
<evidence type="ECO:0000256" key="3">
    <source>
        <dbReference type="ARBA" id="ARBA00022723"/>
    </source>
</evidence>
<comment type="caution">
    <text evidence="9">The sequence shown here is derived from an EMBL/GenBank/DDBJ whole genome shotgun (WGS) entry which is preliminary data.</text>
</comment>
<dbReference type="Gene3D" id="3.90.480.10">
    <property type="entry name" value="Sulfite Reductase Hemoprotein,Domain 2"/>
    <property type="match status" value="1"/>
</dbReference>
<dbReference type="GO" id="GO:0020037">
    <property type="term" value="F:heme binding"/>
    <property type="evidence" value="ECO:0007669"/>
    <property type="project" value="InterPro"/>
</dbReference>
<keyword evidence="1" id="KW-0004">4Fe-4S</keyword>
<dbReference type="PROSITE" id="PS00365">
    <property type="entry name" value="NIR_SIR"/>
    <property type="match status" value="1"/>
</dbReference>
<reference evidence="9" key="2">
    <citation type="submission" date="2021-09" db="EMBL/GenBank/DDBJ databases">
        <authorList>
            <person name="Gilroy R."/>
        </authorList>
    </citation>
    <scope>NUCLEOTIDE SEQUENCE</scope>
    <source>
        <strain evidence="9">316</strain>
    </source>
</reference>
<keyword evidence="2" id="KW-0349">Heme</keyword>
<sequence>MSTPVTAPRRTLPEGARRGWCPSLAKPMPTGDGLLARIHPPLGGLSPAQMRAVADGARRHGNGHIDVTARGNLQIRGVSPTSAPPLACLLAEAGLDDTRDDGGPQRLTLTPPLAGLDPGEAIDVPALACAAEAAGLAVPGLPPKTLVAIDGGGRFGLGAAEADVFLFGEGRGCVAFGLAGEEGPLRCGVLPERQAAGALGLALAAFAGTGRRRMRDCDASERALIAAAAGFLPCAAAPLAPALAPAAPGLVTLSDHASALLVEAPFGRCTADRLERVAALAGEMGVRLSAERGFALPLPPGRLDAVRGELAAAGFIVAPDDPRRAVAACPGAPACRSGTTPVPDHAARLAQALAPLAAHGLSVHVSGCAKGCAHPGPADLTLVAREGAYDVVLAGPPSAEPATRLAFEAALDRIRKAAATGLPATDRLFLNRMFQDNTR</sequence>
<evidence type="ECO:0000256" key="4">
    <source>
        <dbReference type="ARBA" id="ARBA00023002"/>
    </source>
</evidence>
<dbReference type="SUPFAM" id="SSF56014">
    <property type="entry name" value="Nitrite and sulphite reductase 4Fe-4S domain-like"/>
    <property type="match status" value="1"/>
</dbReference>
<evidence type="ECO:0000256" key="6">
    <source>
        <dbReference type="ARBA" id="ARBA00023014"/>
    </source>
</evidence>